<keyword evidence="10" id="KW-0573">Peptidoglycan synthesis</keyword>
<comment type="pathway">
    <text evidence="2">Cell wall biogenesis; peptidoglycan biosynthesis.</text>
</comment>
<dbReference type="GO" id="GO:0009252">
    <property type="term" value="P:peptidoglycan biosynthetic process"/>
    <property type="evidence" value="ECO:0007669"/>
    <property type="project" value="UniProtKB-UniPathway"/>
</dbReference>
<dbReference type="EMBL" id="JAAKZH010000003">
    <property type="protein sequence ID" value="NGO64022.1"/>
    <property type="molecule type" value="Genomic_DNA"/>
</dbReference>
<sequence>MRQSLALAVLILGFLFPIGAMAQKAPSPTFETKAAQVLLIEASTGTILLSKGEETPFPPASLAKMMTLEVVFDALKRGEISLDTVYRVSEYAWRTGGAPSRTSTMFAALKSDIRVEDLVKGIAVQMANDGCIILAEGMTGSEAKFTERMNERAKALGLTGSHFANSTGLPHPDNKTTLTDMVRLARHLQATYPDFYRLLSQPEFEWNKILQRNRNPMLASGADGLATGFAEGSGYSIVTSAERQGRRLFLAMNGVASDKERTEEANRLLDWGFTTFEMRSLFKAGETVGEASVYGGDKGKVALVTPLPVDVYVPINNPERLQAKIVYHWPLKAPVAKGADVGNLTIYSGERPLRELALKSAEPVGEGTLRQKAFDAIFELLFFWL</sequence>
<feature type="signal peptide" evidence="14">
    <location>
        <begin position="1"/>
        <end position="22"/>
    </location>
</feature>
<evidence type="ECO:0000313" key="17">
    <source>
        <dbReference type="Proteomes" id="UP000477849"/>
    </source>
</evidence>
<gene>
    <name evidence="16" type="ORF">G6N76_10085</name>
</gene>
<evidence type="ECO:0000256" key="3">
    <source>
        <dbReference type="ARBA" id="ARBA00007164"/>
    </source>
</evidence>
<keyword evidence="17" id="KW-1185">Reference proteome</keyword>
<comment type="catalytic activity">
    <reaction evidence="12">
        <text>Preferential cleavage: (Ac)2-L-Lys-D-Ala-|-D-Ala. Also transpeptidation of peptidyl-alanyl moieties that are N-acyl substituents of D-alanine.</text>
        <dbReference type="EC" id="3.4.16.4"/>
    </reaction>
</comment>
<dbReference type="RefSeq" id="WP_163905574.1">
    <property type="nucleotide sequence ID" value="NZ_CP048427.1"/>
</dbReference>
<dbReference type="PANTHER" id="PTHR21581:SF6">
    <property type="entry name" value="TRAFFICKING PROTEIN PARTICLE COMPLEX SUBUNIT 12"/>
    <property type="match status" value="1"/>
</dbReference>
<evidence type="ECO:0000259" key="15">
    <source>
        <dbReference type="SMART" id="SM00936"/>
    </source>
</evidence>
<evidence type="ECO:0000256" key="5">
    <source>
        <dbReference type="ARBA" id="ARBA00022645"/>
    </source>
</evidence>
<evidence type="ECO:0000256" key="11">
    <source>
        <dbReference type="ARBA" id="ARBA00023316"/>
    </source>
</evidence>
<dbReference type="Pfam" id="PF07943">
    <property type="entry name" value="PBP5_C"/>
    <property type="match status" value="1"/>
</dbReference>
<dbReference type="GO" id="GO:0071555">
    <property type="term" value="P:cell wall organization"/>
    <property type="evidence" value="ECO:0007669"/>
    <property type="project" value="UniProtKB-KW"/>
</dbReference>
<reference evidence="16 17" key="1">
    <citation type="submission" date="2020-02" db="EMBL/GenBank/DDBJ databases">
        <title>Genome sequence of the type strain CCBAU10050 of Rhizobium daejeonense.</title>
        <authorList>
            <person name="Gao J."/>
            <person name="Sun J."/>
        </authorList>
    </citation>
    <scope>NUCLEOTIDE SEQUENCE [LARGE SCALE GENOMIC DNA]</scope>
    <source>
        <strain evidence="16 17">CCBAU10050</strain>
    </source>
</reference>
<dbReference type="UniPathway" id="UPA00219"/>
<evidence type="ECO:0000256" key="8">
    <source>
        <dbReference type="ARBA" id="ARBA00022801"/>
    </source>
</evidence>
<dbReference type="InterPro" id="IPR037167">
    <property type="entry name" value="Peptidase_S11_C_sf"/>
</dbReference>
<organism evidence="16 17">
    <name type="scientific">Rhizobium daejeonense</name>
    <dbReference type="NCBI Taxonomy" id="240521"/>
    <lineage>
        <taxon>Bacteria</taxon>
        <taxon>Pseudomonadati</taxon>
        <taxon>Pseudomonadota</taxon>
        <taxon>Alphaproteobacteria</taxon>
        <taxon>Hyphomicrobiales</taxon>
        <taxon>Rhizobiaceae</taxon>
        <taxon>Rhizobium/Agrobacterium group</taxon>
        <taxon>Rhizobium</taxon>
    </lineage>
</organism>
<dbReference type="Gene3D" id="2.60.410.10">
    <property type="entry name" value="D-Ala-D-Ala carboxypeptidase, C-terminal domain"/>
    <property type="match status" value="1"/>
</dbReference>
<dbReference type="GO" id="GO:0009002">
    <property type="term" value="F:serine-type D-Ala-D-Ala carboxypeptidase activity"/>
    <property type="evidence" value="ECO:0007669"/>
    <property type="project" value="UniProtKB-EC"/>
</dbReference>
<dbReference type="Pfam" id="PF00768">
    <property type="entry name" value="Peptidase_S11"/>
    <property type="match status" value="1"/>
</dbReference>
<dbReference type="InterPro" id="IPR012338">
    <property type="entry name" value="Beta-lactam/transpept-like"/>
</dbReference>
<feature type="chain" id="PRO_5026706393" description="serine-type D-Ala-D-Ala carboxypeptidase" evidence="14">
    <location>
        <begin position="23"/>
        <end position="385"/>
    </location>
</feature>
<dbReference type="EC" id="3.4.16.4" evidence="4"/>
<keyword evidence="9" id="KW-0133">Cell shape</keyword>
<keyword evidence="8" id="KW-0378">Hydrolase</keyword>
<dbReference type="InterPro" id="IPR012907">
    <property type="entry name" value="Peptidase_S11_C"/>
</dbReference>
<evidence type="ECO:0000256" key="4">
    <source>
        <dbReference type="ARBA" id="ARBA00012448"/>
    </source>
</evidence>
<dbReference type="GO" id="GO:0006508">
    <property type="term" value="P:proteolysis"/>
    <property type="evidence" value="ECO:0007669"/>
    <property type="project" value="UniProtKB-KW"/>
</dbReference>
<dbReference type="Gene3D" id="3.40.710.10">
    <property type="entry name" value="DD-peptidase/beta-lactamase superfamily"/>
    <property type="match status" value="1"/>
</dbReference>
<dbReference type="PANTHER" id="PTHR21581">
    <property type="entry name" value="D-ALANYL-D-ALANINE CARBOXYPEPTIDASE"/>
    <property type="match status" value="1"/>
</dbReference>
<dbReference type="GO" id="GO:0008360">
    <property type="term" value="P:regulation of cell shape"/>
    <property type="evidence" value="ECO:0007669"/>
    <property type="project" value="UniProtKB-KW"/>
</dbReference>
<comment type="caution">
    <text evidence="16">The sequence shown here is derived from an EMBL/GenBank/DDBJ whole genome shotgun (WGS) entry which is preliminary data.</text>
</comment>
<evidence type="ECO:0000313" key="16">
    <source>
        <dbReference type="EMBL" id="NGO64022.1"/>
    </source>
</evidence>
<dbReference type="Proteomes" id="UP000477849">
    <property type="component" value="Unassembled WGS sequence"/>
</dbReference>
<feature type="domain" description="Peptidase S11 D-Ala-D-Ala carboxypeptidase A C-terminal" evidence="15">
    <location>
        <begin position="276"/>
        <end position="366"/>
    </location>
</feature>
<dbReference type="InterPro" id="IPR018044">
    <property type="entry name" value="Peptidase_S11"/>
</dbReference>
<evidence type="ECO:0000256" key="14">
    <source>
        <dbReference type="SAM" id="SignalP"/>
    </source>
</evidence>
<evidence type="ECO:0000256" key="13">
    <source>
        <dbReference type="RuleBase" id="RU004016"/>
    </source>
</evidence>
<keyword evidence="7 14" id="KW-0732">Signal</keyword>
<protein>
    <recommendedName>
        <fullName evidence="4">serine-type D-Ala-D-Ala carboxypeptidase</fullName>
        <ecNumber evidence="4">3.4.16.4</ecNumber>
    </recommendedName>
</protein>
<accession>A0A6M1RRQ8</accession>
<dbReference type="PRINTS" id="PR00725">
    <property type="entry name" value="DADACBPTASE1"/>
</dbReference>
<name>A0A6M1RRQ8_9HYPH</name>
<comment type="similarity">
    <text evidence="3 13">Belongs to the peptidase S11 family.</text>
</comment>
<evidence type="ECO:0000256" key="1">
    <source>
        <dbReference type="ARBA" id="ARBA00003217"/>
    </source>
</evidence>
<evidence type="ECO:0000256" key="9">
    <source>
        <dbReference type="ARBA" id="ARBA00022960"/>
    </source>
</evidence>
<dbReference type="SMART" id="SM00936">
    <property type="entry name" value="PBP5_C"/>
    <property type="match status" value="1"/>
</dbReference>
<dbReference type="SUPFAM" id="SSF56601">
    <property type="entry name" value="beta-lactamase/transpeptidase-like"/>
    <property type="match status" value="1"/>
</dbReference>
<dbReference type="AlphaFoldDB" id="A0A6M1RRQ8"/>
<evidence type="ECO:0000256" key="6">
    <source>
        <dbReference type="ARBA" id="ARBA00022670"/>
    </source>
</evidence>
<evidence type="ECO:0000256" key="12">
    <source>
        <dbReference type="ARBA" id="ARBA00034000"/>
    </source>
</evidence>
<evidence type="ECO:0000256" key="10">
    <source>
        <dbReference type="ARBA" id="ARBA00022984"/>
    </source>
</evidence>
<keyword evidence="5 16" id="KW-0121">Carboxypeptidase</keyword>
<evidence type="ECO:0000256" key="7">
    <source>
        <dbReference type="ARBA" id="ARBA00022729"/>
    </source>
</evidence>
<proteinExistence type="inferred from homology"/>
<dbReference type="SUPFAM" id="SSF69189">
    <property type="entry name" value="Penicillin-binding protein associated domain"/>
    <property type="match status" value="1"/>
</dbReference>
<keyword evidence="11" id="KW-0961">Cell wall biogenesis/degradation</keyword>
<dbReference type="InterPro" id="IPR001967">
    <property type="entry name" value="Peptidase_S11_N"/>
</dbReference>
<keyword evidence="6" id="KW-0645">Protease</keyword>
<evidence type="ECO:0000256" key="2">
    <source>
        <dbReference type="ARBA" id="ARBA00004752"/>
    </source>
</evidence>
<comment type="function">
    <text evidence="1">Removes C-terminal D-alanyl residues from sugar-peptide cell wall precursors.</text>
</comment>
<dbReference type="InterPro" id="IPR015956">
    <property type="entry name" value="Peniciliin-bd_prot_C_sf"/>
</dbReference>